<protein>
    <recommendedName>
        <fullName evidence="4">CARDB domain-containing protein</fullName>
    </recommendedName>
</protein>
<sequence>MASPFRLLVYAIGAMLLIGLFVTYIAPLFSQQQDPIEIMHTSLNVAETNLGVGHNQNIVFEEIVFSALSFDTDNRSVAFECNDPRFCCNKGEQDDKCTQKIVWDERKVEITDSVEVETTTRCSFENTLFVCRVYFGEAPAQVSISEAEIKERINLDDEPVELKVKIENSGSLPMFASSMKVEVFERYLDGQRWKRRYIGSALLQQDLGEIVAGQSIEKKIALNIPFAGKYDVELHIKGDKAGFEKQEFSFEAIGGDKCRATSCEKPVMEFGQCKTECNCANCFISTNCEQKVKSTIKQVPFGETTLEVDLGGRNSETLGSNLVGISLPDEYCPADIVIEEPSAPYNIIGFNVKNKSENEVKEGFTVVAYLDFGQPSQVAIGSVEVEANEINDGNEALKAITTTLSTGTHEITLIANPERERSQVETNYNNNLAAISVIIEPPPTNPIIDFGNPGVLGKCCGKEIKIIKLTTQDDSDAITLREAIKDKKVNVDIRGNFPLYLRIQNISKKNLKIKVPAGQTFVDRDGVTQNLGKEFEDLIFELPICSVWTGTTSVSCLNRSKAAPYFTNYDIGEVAKEESVLAALANASQEAVWAATSTLFPPAGAGYAMQGEILREGQHYMPTNLAANVDIPTTTCIAEKLFG</sequence>
<evidence type="ECO:0000313" key="3">
    <source>
        <dbReference type="Proteomes" id="UP000226592"/>
    </source>
</evidence>
<evidence type="ECO:0000313" key="2">
    <source>
        <dbReference type="EMBL" id="MAG22361.1"/>
    </source>
</evidence>
<dbReference type="EMBL" id="NZBU01000012">
    <property type="protein sequence ID" value="MAG22361.1"/>
    <property type="molecule type" value="Genomic_DNA"/>
</dbReference>
<gene>
    <name evidence="2" type="ORF">CL943_03610</name>
</gene>
<accession>A0A2D6M1Q6</accession>
<reference evidence="3" key="1">
    <citation type="submission" date="2017-09" db="EMBL/GenBank/DDBJ databases">
        <title>The Reconstruction of 2,631 Draft Metagenome-Assembled Genomes from the Global Oceans.</title>
        <authorList>
            <person name="Tully B.J."/>
            <person name="Graham E.D."/>
            <person name="Heidelberg J.F."/>
        </authorList>
    </citation>
    <scope>NUCLEOTIDE SEQUENCE [LARGE SCALE GENOMIC DNA]</scope>
</reference>
<name>A0A2D6M1Q6_9ARCH</name>
<keyword evidence="1" id="KW-0812">Transmembrane</keyword>
<feature type="transmembrane region" description="Helical" evidence="1">
    <location>
        <begin position="7"/>
        <end position="29"/>
    </location>
</feature>
<dbReference type="AlphaFoldDB" id="A0A2D6M1Q6"/>
<keyword evidence="1" id="KW-1133">Transmembrane helix</keyword>
<evidence type="ECO:0008006" key="4">
    <source>
        <dbReference type="Google" id="ProtNLM"/>
    </source>
</evidence>
<dbReference type="Proteomes" id="UP000226592">
    <property type="component" value="Unassembled WGS sequence"/>
</dbReference>
<evidence type="ECO:0000256" key="1">
    <source>
        <dbReference type="SAM" id="Phobius"/>
    </source>
</evidence>
<comment type="caution">
    <text evidence="2">The sequence shown here is derived from an EMBL/GenBank/DDBJ whole genome shotgun (WGS) entry which is preliminary data.</text>
</comment>
<organism evidence="2 3">
    <name type="scientific">Candidatus Iainarchaeum sp</name>
    <dbReference type="NCBI Taxonomy" id="3101447"/>
    <lineage>
        <taxon>Archaea</taxon>
        <taxon>Candidatus Iainarchaeota</taxon>
        <taxon>Candidatus Iainarchaeia</taxon>
        <taxon>Candidatus Iainarchaeales</taxon>
        <taxon>Candidatus Iainarchaeaceae</taxon>
        <taxon>Candidatus Iainarchaeum</taxon>
    </lineage>
</organism>
<proteinExistence type="predicted"/>
<keyword evidence="1" id="KW-0472">Membrane</keyword>